<proteinExistence type="predicted"/>
<protein>
    <submittedName>
        <fullName evidence="2">Uncharacterized protein</fullName>
    </submittedName>
</protein>
<sequence length="64" mass="7453">MKMLYCRYQQLRKDADSSKVTSNLTAFPFPKRKNNSQLLTASWYIGGIFSFSHSTSFLLKRTKL</sequence>
<keyword evidence="1" id="KW-1185">Reference proteome</keyword>
<dbReference type="AlphaFoldDB" id="A0A9J2PUG4"/>
<organism evidence="1 2">
    <name type="scientific">Ascaris lumbricoides</name>
    <name type="common">Giant roundworm</name>
    <dbReference type="NCBI Taxonomy" id="6252"/>
    <lineage>
        <taxon>Eukaryota</taxon>
        <taxon>Metazoa</taxon>
        <taxon>Ecdysozoa</taxon>
        <taxon>Nematoda</taxon>
        <taxon>Chromadorea</taxon>
        <taxon>Rhabditida</taxon>
        <taxon>Spirurina</taxon>
        <taxon>Ascaridomorpha</taxon>
        <taxon>Ascaridoidea</taxon>
        <taxon>Ascarididae</taxon>
        <taxon>Ascaris</taxon>
    </lineage>
</organism>
<dbReference type="Proteomes" id="UP000036681">
    <property type="component" value="Unplaced"/>
</dbReference>
<evidence type="ECO:0000313" key="2">
    <source>
        <dbReference type="WBParaSite" id="ALUE_0001306301-mRNA-1"/>
    </source>
</evidence>
<accession>A0A9J2PUG4</accession>
<reference evidence="2" key="1">
    <citation type="submission" date="2023-03" db="UniProtKB">
        <authorList>
            <consortium name="WormBaseParasite"/>
        </authorList>
    </citation>
    <scope>IDENTIFICATION</scope>
</reference>
<evidence type="ECO:0000313" key="1">
    <source>
        <dbReference type="Proteomes" id="UP000036681"/>
    </source>
</evidence>
<dbReference type="WBParaSite" id="ALUE_0001306301-mRNA-1">
    <property type="protein sequence ID" value="ALUE_0001306301-mRNA-1"/>
    <property type="gene ID" value="ALUE_0001306301"/>
</dbReference>
<name>A0A9J2PUG4_ASCLU</name>